<dbReference type="AlphaFoldDB" id="A0A2A4GWV8"/>
<gene>
    <name evidence="1" type="ORF">B5C08_08045</name>
</gene>
<comment type="caution">
    <text evidence="1">The sequence shown here is derived from an EMBL/GenBank/DDBJ whole genome shotgun (WGS) entry which is preliminary data.</text>
</comment>
<evidence type="ECO:0000313" key="2">
    <source>
        <dbReference type="Proteomes" id="UP000218335"/>
    </source>
</evidence>
<organism evidence="1 2">
    <name type="scientific">Staphylococcus delphini</name>
    <dbReference type="NCBI Taxonomy" id="53344"/>
    <lineage>
        <taxon>Bacteria</taxon>
        <taxon>Bacillati</taxon>
        <taxon>Bacillota</taxon>
        <taxon>Bacilli</taxon>
        <taxon>Bacillales</taxon>
        <taxon>Staphylococcaceae</taxon>
        <taxon>Staphylococcus</taxon>
        <taxon>Staphylococcus intermedius group</taxon>
    </lineage>
</organism>
<dbReference type="EMBL" id="MWUU01000009">
    <property type="protein sequence ID" value="PCF54892.1"/>
    <property type="molecule type" value="Genomic_DNA"/>
</dbReference>
<sequence length="185" mass="22100">MAHLRTYYAEAKPFEQYIQDMEQNQTEVLNIYKDFDMPTDDERIEKIKESGYKYVLVITEDWCGDAMMNNPILKHIAEQAHLEVRAFYRDDNTDLIDQYLTNGKSRSIPIYIFMNEKFEQKAVWGPRALIVQKFVEDLRKASLPEKSDPSFEEKQKEVHLKIRERYLTDASFWHDVYESIMSRLV</sequence>
<evidence type="ECO:0000313" key="1">
    <source>
        <dbReference type="EMBL" id="PCF54892.1"/>
    </source>
</evidence>
<dbReference type="InterPro" id="IPR036249">
    <property type="entry name" value="Thioredoxin-like_sf"/>
</dbReference>
<proteinExistence type="predicted"/>
<reference evidence="1 2" key="1">
    <citation type="journal article" date="2017" name="PLoS ONE">
        <title>Development of a real-time PCR for detection of Staphylococcus pseudintermedius using a novel automated comparison of whole-genome sequences.</title>
        <authorList>
            <person name="Verstappen K.M."/>
            <person name="Huijbregts L."/>
            <person name="Spaninks M."/>
            <person name="Wagenaar J.A."/>
            <person name="Fluit A.C."/>
            <person name="Duim B."/>
        </authorList>
    </citation>
    <scope>NUCLEOTIDE SEQUENCE [LARGE SCALE GENOMIC DNA]</scope>
    <source>
        <strain evidence="1 2">215070706401-1</strain>
    </source>
</reference>
<dbReference type="RefSeq" id="WP_096592927.1">
    <property type="nucleotide sequence ID" value="NZ_MWUU01000009.1"/>
</dbReference>
<dbReference type="Pfam" id="PF14595">
    <property type="entry name" value="Thioredoxin_9"/>
    <property type="match status" value="1"/>
</dbReference>
<accession>A0A2A4GWV8</accession>
<protein>
    <submittedName>
        <fullName evidence="1">Thioredoxin family protein</fullName>
    </submittedName>
</protein>
<name>A0A2A4GWV8_9STAP</name>
<dbReference type="SUPFAM" id="SSF52833">
    <property type="entry name" value="Thioredoxin-like"/>
    <property type="match status" value="1"/>
</dbReference>
<dbReference type="Gene3D" id="3.40.30.10">
    <property type="entry name" value="Glutaredoxin"/>
    <property type="match status" value="1"/>
</dbReference>
<dbReference type="Proteomes" id="UP000218335">
    <property type="component" value="Unassembled WGS sequence"/>
</dbReference>